<feature type="transmembrane region" description="Helical" evidence="14">
    <location>
        <begin position="36"/>
        <end position="56"/>
    </location>
</feature>
<protein>
    <recommendedName>
        <fullName evidence="3">proton-translocating NAD(P)(+) transhydrogenase</fullName>
        <ecNumber evidence="3">7.1.1.1</ecNumber>
    </recommendedName>
</protein>
<dbReference type="PANTHER" id="PTHR10160">
    <property type="entry name" value="NAD(P) TRANSHYDROGENASE"/>
    <property type="match status" value="1"/>
</dbReference>
<keyword evidence="11 14" id="KW-0472">Membrane</keyword>
<evidence type="ECO:0000313" key="17">
    <source>
        <dbReference type="Proteomes" id="UP000614996"/>
    </source>
</evidence>
<evidence type="ECO:0000256" key="12">
    <source>
        <dbReference type="ARBA" id="ARBA00048202"/>
    </source>
</evidence>
<evidence type="ECO:0000256" key="2">
    <source>
        <dbReference type="ARBA" id="ARBA00004429"/>
    </source>
</evidence>
<feature type="domain" description="NAD(P) transhydrogenase alpha subunit C-terminal" evidence="15">
    <location>
        <begin position="9"/>
        <end position="91"/>
    </location>
</feature>
<evidence type="ECO:0000256" key="4">
    <source>
        <dbReference type="ARBA" id="ARBA00022475"/>
    </source>
</evidence>
<dbReference type="InterPro" id="IPR024605">
    <property type="entry name" value="NADP_transhyd_a_C"/>
</dbReference>
<evidence type="ECO:0000256" key="1">
    <source>
        <dbReference type="ARBA" id="ARBA00003943"/>
    </source>
</evidence>
<keyword evidence="17" id="KW-1185">Reference proteome</keyword>
<dbReference type="EMBL" id="BOPO01000126">
    <property type="protein sequence ID" value="GIL30715.1"/>
    <property type="molecule type" value="Genomic_DNA"/>
</dbReference>
<gene>
    <name evidence="16" type="ORF">NUM_59690</name>
</gene>
<sequence>MSGGLVTDVTMFVLAVLVGFEVISKVPATLHTPLMSGANSIHGIILLGVVIVAGSARTPLEYALVAVAAAFATANVVGGYLVTDRMLEMFRTRDGRRGQAARGGSTPQTAGGKVPAPRGATGSEVAR</sequence>
<evidence type="ECO:0000256" key="7">
    <source>
        <dbReference type="ARBA" id="ARBA00022857"/>
    </source>
</evidence>
<evidence type="ECO:0000256" key="6">
    <source>
        <dbReference type="ARBA" id="ARBA00022692"/>
    </source>
</evidence>
<feature type="transmembrane region" description="Helical" evidence="14">
    <location>
        <begin position="62"/>
        <end position="83"/>
    </location>
</feature>
<evidence type="ECO:0000256" key="3">
    <source>
        <dbReference type="ARBA" id="ARBA00012943"/>
    </source>
</evidence>
<organism evidence="16 17">
    <name type="scientific">Actinocatenispora comari</name>
    <dbReference type="NCBI Taxonomy" id="2807577"/>
    <lineage>
        <taxon>Bacteria</taxon>
        <taxon>Bacillati</taxon>
        <taxon>Actinomycetota</taxon>
        <taxon>Actinomycetes</taxon>
        <taxon>Micromonosporales</taxon>
        <taxon>Micromonosporaceae</taxon>
        <taxon>Actinocatenispora</taxon>
    </lineage>
</organism>
<comment type="function">
    <text evidence="1">The transhydrogenation between NADH and NADP is coupled to respiration and ATP hydrolysis and functions as a proton pump across the membrane.</text>
</comment>
<evidence type="ECO:0000256" key="14">
    <source>
        <dbReference type="SAM" id="Phobius"/>
    </source>
</evidence>
<feature type="region of interest" description="Disordered" evidence="13">
    <location>
        <begin position="93"/>
        <end position="127"/>
    </location>
</feature>
<evidence type="ECO:0000256" key="10">
    <source>
        <dbReference type="ARBA" id="ARBA00023027"/>
    </source>
</evidence>
<comment type="caution">
    <text evidence="16">The sequence shown here is derived from an EMBL/GenBank/DDBJ whole genome shotgun (WGS) entry which is preliminary data.</text>
</comment>
<evidence type="ECO:0000256" key="5">
    <source>
        <dbReference type="ARBA" id="ARBA00022519"/>
    </source>
</evidence>
<feature type="transmembrane region" description="Helical" evidence="14">
    <location>
        <begin position="6"/>
        <end position="24"/>
    </location>
</feature>
<evidence type="ECO:0000256" key="9">
    <source>
        <dbReference type="ARBA" id="ARBA00022989"/>
    </source>
</evidence>
<keyword evidence="5" id="KW-0997">Cell inner membrane</keyword>
<dbReference type="Pfam" id="PF12769">
    <property type="entry name" value="PNTB_4TM"/>
    <property type="match status" value="1"/>
</dbReference>
<keyword evidence="9 14" id="KW-1133">Transmembrane helix</keyword>
<dbReference type="GO" id="GO:0005886">
    <property type="term" value="C:plasma membrane"/>
    <property type="evidence" value="ECO:0007669"/>
    <property type="project" value="UniProtKB-SubCell"/>
</dbReference>
<evidence type="ECO:0000256" key="11">
    <source>
        <dbReference type="ARBA" id="ARBA00023136"/>
    </source>
</evidence>
<name>A0A8J4ENX0_9ACTN</name>
<reference evidence="17" key="1">
    <citation type="journal article" date="2021" name="Int. J. Syst. Evol. Microbiol.">
        <title>Actinocatenispora comari sp. nov., an endophytic actinomycete isolated from aerial parts of Comarum salesowianum.</title>
        <authorList>
            <person name="Oyunbileg N."/>
            <person name="Iizaka Y."/>
            <person name="Hamada M."/>
            <person name="Davaapurev B.O."/>
            <person name="Fukumoto A."/>
            <person name="Tsetseg B."/>
            <person name="Kato F."/>
            <person name="Tamura T."/>
            <person name="Batkhuu J."/>
            <person name="Anzai Y."/>
        </authorList>
    </citation>
    <scope>NUCLEOTIDE SEQUENCE [LARGE SCALE GENOMIC DNA]</scope>
    <source>
        <strain evidence="17">NUM-2625</strain>
    </source>
</reference>
<dbReference type="PANTHER" id="PTHR10160:SF19">
    <property type="entry name" value="PROTON-TRANSLOCATING NAD(P)(+) TRANSHYDROGENASE"/>
    <property type="match status" value="1"/>
</dbReference>
<comment type="subcellular location">
    <subcellularLocation>
        <location evidence="2">Cell inner membrane</location>
        <topology evidence="2">Multi-pass membrane protein</topology>
    </subcellularLocation>
</comment>
<keyword evidence="6 14" id="KW-0812">Transmembrane</keyword>
<evidence type="ECO:0000259" key="15">
    <source>
        <dbReference type="Pfam" id="PF12769"/>
    </source>
</evidence>
<keyword evidence="7" id="KW-0521">NADP</keyword>
<keyword evidence="10" id="KW-0520">NAD</keyword>
<keyword evidence="4" id="KW-1003">Cell membrane</keyword>
<accession>A0A8J4ENX0</accession>
<dbReference type="AlphaFoldDB" id="A0A8J4ENX0"/>
<keyword evidence="8" id="KW-1278">Translocase</keyword>
<dbReference type="EC" id="7.1.1.1" evidence="3"/>
<proteinExistence type="predicted"/>
<comment type="catalytic activity">
    <reaction evidence="12">
        <text>NAD(+) + NADPH + H(+)(in) = NADH + NADP(+) + H(+)(out)</text>
        <dbReference type="Rhea" id="RHEA:47992"/>
        <dbReference type="ChEBI" id="CHEBI:15378"/>
        <dbReference type="ChEBI" id="CHEBI:57540"/>
        <dbReference type="ChEBI" id="CHEBI:57783"/>
        <dbReference type="ChEBI" id="CHEBI:57945"/>
        <dbReference type="ChEBI" id="CHEBI:58349"/>
        <dbReference type="EC" id="7.1.1.1"/>
    </reaction>
</comment>
<evidence type="ECO:0000256" key="13">
    <source>
        <dbReference type="SAM" id="MobiDB-lite"/>
    </source>
</evidence>
<dbReference type="GO" id="GO:0006740">
    <property type="term" value="P:NADPH regeneration"/>
    <property type="evidence" value="ECO:0007669"/>
    <property type="project" value="TreeGrafter"/>
</dbReference>
<dbReference type="GO" id="GO:0008750">
    <property type="term" value="F:proton-translocating NAD(P)+ transhydrogenase activity"/>
    <property type="evidence" value="ECO:0007669"/>
    <property type="project" value="UniProtKB-EC"/>
</dbReference>
<dbReference type="GO" id="GO:0050661">
    <property type="term" value="F:NADP binding"/>
    <property type="evidence" value="ECO:0007669"/>
    <property type="project" value="TreeGrafter"/>
</dbReference>
<dbReference type="Proteomes" id="UP000614996">
    <property type="component" value="Unassembled WGS sequence"/>
</dbReference>
<evidence type="ECO:0000256" key="8">
    <source>
        <dbReference type="ARBA" id="ARBA00022967"/>
    </source>
</evidence>
<evidence type="ECO:0000313" key="16">
    <source>
        <dbReference type="EMBL" id="GIL30715.1"/>
    </source>
</evidence>